<proteinExistence type="predicted"/>
<accession>A0A1M6YH15</accession>
<gene>
    <name evidence="2" type="ORF">SAMN05444266_102304</name>
</gene>
<keyword evidence="3" id="KW-1185">Reference proteome</keyword>
<feature type="compositionally biased region" description="Basic and acidic residues" evidence="1">
    <location>
        <begin position="79"/>
        <end position="89"/>
    </location>
</feature>
<dbReference type="Proteomes" id="UP000184420">
    <property type="component" value="Unassembled WGS sequence"/>
</dbReference>
<evidence type="ECO:0000313" key="2">
    <source>
        <dbReference type="EMBL" id="SHL17289.1"/>
    </source>
</evidence>
<organism evidence="2 3">
    <name type="scientific">Chitinophaga jiangningensis</name>
    <dbReference type="NCBI Taxonomy" id="1419482"/>
    <lineage>
        <taxon>Bacteria</taxon>
        <taxon>Pseudomonadati</taxon>
        <taxon>Bacteroidota</taxon>
        <taxon>Chitinophagia</taxon>
        <taxon>Chitinophagales</taxon>
        <taxon>Chitinophagaceae</taxon>
        <taxon>Chitinophaga</taxon>
    </lineage>
</organism>
<name>A0A1M6YH15_9BACT</name>
<sequence length="135" mass="15042">MKKEPKIIKMDLPDVSDIPGQENFKVEKLGPDTPSSADEEGEGILDDNNDTDLSDDSNVSNTERRMLDEAANEDPAYEDETRMHEAEVDQRDEDGELLNEDESLDVPGSEDDDEAESTGAEDEENNDYSIDKNSD</sequence>
<protein>
    <submittedName>
        <fullName evidence="2">Uncharacterized protein</fullName>
    </submittedName>
</protein>
<feature type="region of interest" description="Disordered" evidence="1">
    <location>
        <begin position="1"/>
        <end position="135"/>
    </location>
</feature>
<feature type="compositionally biased region" description="Acidic residues" evidence="1">
    <location>
        <begin position="37"/>
        <end position="55"/>
    </location>
</feature>
<dbReference type="OrthoDB" id="678582at2"/>
<dbReference type="RefSeq" id="WP_073079027.1">
    <property type="nucleotide sequence ID" value="NZ_FRBL01000002.1"/>
</dbReference>
<reference evidence="2 3" key="1">
    <citation type="submission" date="2016-11" db="EMBL/GenBank/DDBJ databases">
        <authorList>
            <person name="Jaros S."/>
            <person name="Januszkiewicz K."/>
            <person name="Wedrychowicz H."/>
        </authorList>
    </citation>
    <scope>NUCLEOTIDE SEQUENCE [LARGE SCALE GENOMIC DNA]</scope>
    <source>
        <strain evidence="2 3">DSM 27406</strain>
    </source>
</reference>
<dbReference type="AlphaFoldDB" id="A0A1M6YH15"/>
<feature type="compositionally biased region" description="Acidic residues" evidence="1">
    <location>
        <begin position="90"/>
        <end position="126"/>
    </location>
</feature>
<evidence type="ECO:0000256" key="1">
    <source>
        <dbReference type="SAM" id="MobiDB-lite"/>
    </source>
</evidence>
<dbReference type="EMBL" id="FRBL01000002">
    <property type="protein sequence ID" value="SHL17289.1"/>
    <property type="molecule type" value="Genomic_DNA"/>
</dbReference>
<feature type="compositionally biased region" description="Basic and acidic residues" evidence="1">
    <location>
        <begin position="1"/>
        <end position="12"/>
    </location>
</feature>
<evidence type="ECO:0000313" key="3">
    <source>
        <dbReference type="Proteomes" id="UP000184420"/>
    </source>
</evidence>